<reference evidence="11 12" key="1">
    <citation type="submission" date="2022-06" db="EMBL/GenBank/DDBJ databases">
        <title>Genomic Encyclopedia of Archaeal and Bacterial Type Strains, Phase II (KMG-II): from individual species to whole genera.</title>
        <authorList>
            <person name="Goeker M."/>
        </authorList>
    </citation>
    <scope>NUCLEOTIDE SEQUENCE [LARGE SCALE GENOMIC DNA]</scope>
    <source>
        <strain evidence="11 12">DSM 44255</strain>
    </source>
</reference>
<keyword evidence="3 9" id="KW-0732">Signal</keyword>
<dbReference type="Gene3D" id="3.30.300.50">
    <property type="match status" value="2"/>
</dbReference>
<evidence type="ECO:0000313" key="12">
    <source>
        <dbReference type="Proteomes" id="UP001205185"/>
    </source>
</evidence>
<feature type="region of interest" description="Disordered" evidence="8">
    <location>
        <begin position="328"/>
        <end position="349"/>
    </location>
</feature>
<dbReference type="InterPro" id="IPR009003">
    <property type="entry name" value="Peptidase_S1_PA"/>
</dbReference>
<evidence type="ECO:0000313" key="11">
    <source>
        <dbReference type="EMBL" id="MCP2268735.1"/>
    </source>
</evidence>
<keyword evidence="2" id="KW-0645">Protease</keyword>
<sequence>MRSSTTSSRKRALVALGAIGLAAGAAVALTPAATAAPAALVPALQRDLGLSAEQVHQRVAAENDARALLPTARDAAGAAFGGSWLDGGALVVGVADPGKADAVRATGARPAVVARTAADLDATKTAIDRQAAGGAPTAVTGWYVDAPSNSVVLTVTRGATGADVTSFVDRAKSAGAVRVAETTEAPQLFAGSIVGGNAYYINGSSRCSVGFSVEGGFVTAGHCGTTGSSATGADQSALGTFRGSSFPGNDYAWVASNSSWTPSPTVNGYGNGNVTVGGSSEAGVGQSVCRSGSTTGWHCGTIQATNASVNYPQGTVSGLTKTNACAEPGDSGGSWVSGDQAQGVTSGGSGNCSSGGTTYFQPVNEILSVYGLTLATG</sequence>
<dbReference type="InterPro" id="IPR004236">
    <property type="entry name" value="Pept_S1_alpha_lytic"/>
</dbReference>
<keyword evidence="5" id="KW-0720">Serine protease</keyword>
<feature type="signal peptide" evidence="9">
    <location>
        <begin position="1"/>
        <end position="28"/>
    </location>
</feature>
<dbReference type="InterPro" id="IPR035070">
    <property type="entry name" value="Streptogrisin_prodomain"/>
</dbReference>
<feature type="domain" description="Peptidase S1A alpha-lytic prodomain" evidence="10">
    <location>
        <begin position="115"/>
        <end position="173"/>
    </location>
</feature>
<evidence type="ECO:0000256" key="2">
    <source>
        <dbReference type="ARBA" id="ARBA00022670"/>
    </source>
</evidence>
<evidence type="ECO:0000256" key="5">
    <source>
        <dbReference type="ARBA" id="ARBA00022825"/>
    </source>
</evidence>
<dbReference type="RefSeq" id="WP_253885645.1">
    <property type="nucleotide sequence ID" value="NZ_BAAAVB010000001.1"/>
</dbReference>
<dbReference type="Proteomes" id="UP001205185">
    <property type="component" value="Unassembled WGS sequence"/>
</dbReference>
<evidence type="ECO:0000256" key="9">
    <source>
        <dbReference type="SAM" id="SignalP"/>
    </source>
</evidence>
<accession>A0ABT1I7Y5</accession>
<dbReference type="Pfam" id="PF02983">
    <property type="entry name" value="Pro_Al_protease"/>
    <property type="match status" value="1"/>
</dbReference>
<dbReference type="InterPro" id="IPR006311">
    <property type="entry name" value="TAT_signal"/>
</dbReference>
<dbReference type="PROSITE" id="PS51318">
    <property type="entry name" value="TAT"/>
    <property type="match status" value="1"/>
</dbReference>
<protein>
    <submittedName>
        <fullName evidence="11">Streptogrisin C</fullName>
    </submittedName>
</protein>
<evidence type="ECO:0000256" key="1">
    <source>
        <dbReference type="ARBA" id="ARBA00007664"/>
    </source>
</evidence>
<name>A0ABT1I7Y5_9PSEU</name>
<keyword evidence="7" id="KW-1015">Disulfide bond</keyword>
<dbReference type="PRINTS" id="PR00861">
    <property type="entry name" value="ALYTICPTASE"/>
</dbReference>
<gene>
    <name evidence="11" type="ORF">LV75_001222</name>
</gene>
<proteinExistence type="inferred from homology"/>
<dbReference type="InterPro" id="IPR043504">
    <property type="entry name" value="Peptidase_S1_PA_chymotrypsin"/>
</dbReference>
<comment type="caution">
    <text evidence="11">The sequence shown here is derived from an EMBL/GenBank/DDBJ whole genome shotgun (WGS) entry which is preliminary data.</text>
</comment>
<dbReference type="CDD" id="cd21112">
    <property type="entry name" value="alphaLP-like"/>
    <property type="match status" value="1"/>
</dbReference>
<evidence type="ECO:0000256" key="3">
    <source>
        <dbReference type="ARBA" id="ARBA00022729"/>
    </source>
</evidence>
<keyword evidence="4" id="KW-0378">Hydrolase</keyword>
<feature type="chain" id="PRO_5046349378" evidence="9">
    <location>
        <begin position="29"/>
        <end position="377"/>
    </location>
</feature>
<comment type="similarity">
    <text evidence="1">Belongs to the peptidase S1 family.</text>
</comment>
<evidence type="ECO:0000259" key="10">
    <source>
        <dbReference type="Pfam" id="PF02983"/>
    </source>
</evidence>
<evidence type="ECO:0000256" key="4">
    <source>
        <dbReference type="ARBA" id="ARBA00022801"/>
    </source>
</evidence>
<dbReference type="InterPro" id="IPR001316">
    <property type="entry name" value="Pept_S1A_streptogrisin"/>
</dbReference>
<evidence type="ECO:0000256" key="8">
    <source>
        <dbReference type="SAM" id="MobiDB-lite"/>
    </source>
</evidence>
<evidence type="ECO:0000256" key="6">
    <source>
        <dbReference type="ARBA" id="ARBA00023145"/>
    </source>
</evidence>
<keyword evidence="6" id="KW-0865">Zymogen</keyword>
<dbReference type="EMBL" id="JAMTCO010000003">
    <property type="protein sequence ID" value="MCP2268735.1"/>
    <property type="molecule type" value="Genomic_DNA"/>
</dbReference>
<dbReference type="PIRSF" id="PIRSF001134">
    <property type="entry name" value="Streptogrisin"/>
    <property type="match status" value="1"/>
</dbReference>
<dbReference type="Gene3D" id="2.40.10.10">
    <property type="entry name" value="Trypsin-like serine proteases"/>
    <property type="match status" value="2"/>
</dbReference>
<evidence type="ECO:0000256" key="7">
    <source>
        <dbReference type="ARBA" id="ARBA00023157"/>
    </source>
</evidence>
<keyword evidence="12" id="KW-1185">Reference proteome</keyword>
<organism evidence="11 12">
    <name type="scientific">Actinokineospora diospyrosa</name>
    <dbReference type="NCBI Taxonomy" id="103728"/>
    <lineage>
        <taxon>Bacteria</taxon>
        <taxon>Bacillati</taxon>
        <taxon>Actinomycetota</taxon>
        <taxon>Actinomycetes</taxon>
        <taxon>Pseudonocardiales</taxon>
        <taxon>Pseudonocardiaceae</taxon>
        <taxon>Actinokineospora</taxon>
    </lineage>
</organism>
<dbReference type="SUPFAM" id="SSF50494">
    <property type="entry name" value="Trypsin-like serine proteases"/>
    <property type="match status" value="1"/>
</dbReference>